<evidence type="ECO:0000313" key="2">
    <source>
        <dbReference type="Proteomes" id="UP001485301"/>
    </source>
</evidence>
<proteinExistence type="predicted"/>
<sequence>MGDLEAGKKIDYTVHSEQNGLYLFVLEGKIAVANEMLS</sequence>
<gene>
    <name evidence="1" type="ORF">AACH28_15410</name>
</gene>
<evidence type="ECO:0000313" key="1">
    <source>
        <dbReference type="EMBL" id="WZN54035.1"/>
    </source>
</evidence>
<protein>
    <submittedName>
        <fullName evidence="1">Uncharacterized protein</fullName>
    </submittedName>
</protein>
<organism evidence="1 2">
    <name type="scientific">Sphingobacterium thalpophilum</name>
    <dbReference type="NCBI Taxonomy" id="259"/>
    <lineage>
        <taxon>Bacteria</taxon>
        <taxon>Pseudomonadati</taxon>
        <taxon>Bacteroidota</taxon>
        <taxon>Sphingobacteriia</taxon>
        <taxon>Sphingobacteriales</taxon>
        <taxon>Sphingobacteriaceae</taxon>
        <taxon>Sphingobacterium</taxon>
    </lineage>
</organism>
<reference evidence="1" key="1">
    <citation type="submission" date="2024-04" db="EMBL/GenBank/DDBJ databases">
        <title>Complete genome sequence of Sphingobacterium thalpophiium BAA-1094.</title>
        <authorList>
            <person name="Adaikpoh B.I."/>
        </authorList>
    </citation>
    <scope>NUCLEOTIDE SEQUENCE</scope>
    <source>
        <strain evidence="1">BAA-1094</strain>
    </source>
</reference>
<dbReference type="Proteomes" id="UP001485301">
    <property type="component" value="Chromosome"/>
</dbReference>
<name>A0ACD5BWR3_9SPHI</name>
<dbReference type="EMBL" id="CP151087">
    <property type="protein sequence ID" value="WZN54035.1"/>
    <property type="molecule type" value="Genomic_DNA"/>
</dbReference>
<accession>A0ACD5BWR3</accession>
<keyword evidence="2" id="KW-1185">Reference proteome</keyword>